<protein>
    <submittedName>
        <fullName evidence="1">Uncharacterized protein</fullName>
    </submittedName>
</protein>
<evidence type="ECO:0000313" key="1">
    <source>
        <dbReference type="EMBL" id="KAI9512081.1"/>
    </source>
</evidence>
<comment type="caution">
    <text evidence="1">The sequence shown here is derived from an EMBL/GenBank/DDBJ whole genome shotgun (WGS) entry which is preliminary data.</text>
</comment>
<keyword evidence="2" id="KW-1185">Reference proteome</keyword>
<evidence type="ECO:0000313" key="2">
    <source>
        <dbReference type="Proteomes" id="UP001207468"/>
    </source>
</evidence>
<name>A0ACC0UK95_9AGAM</name>
<sequence>MSVERSHRARRLDRVTIGILPNDVLMEVFYFYMSDWDIEMSEWYTLVHVKDHCPEMLDVWPVFPVAIRPAYPFSKSRLDTCLGNMAAALESDHHHHICEMELPLIPTSHWERLAAAMQKPFPQLTLVRILVEESTVASLSDSFLGGSAPLLQHLSFRTCSFPGMPRLLLSAIHLVTLRLWNIPDSGYFSPQALGTALSVMSRLETLRVDFQSPRPRPDPASRPPPPLTRSVLPALTRLSFQGVHEYLEDLLAQIQAPLLNKLEIVFFMDLNFVVPQLHQLISDAESFKTCDKALVYTSHRSIGFVILKETNKSPELSLELSCRVLDYQVSALAQVCSSSLPLLSTLVHLEIEDSVLPDPQSYWKDDMETAQWLELLDPFIAVKNLHLSNQFARQLWQALEELAEERVTEVLPALRNIFLSGHQSRKNVMKRFVTARRLSGHPVAVYRWENQRKLL</sequence>
<accession>A0ACC0UK95</accession>
<organism evidence="1 2">
    <name type="scientific">Russula earlei</name>
    <dbReference type="NCBI Taxonomy" id="71964"/>
    <lineage>
        <taxon>Eukaryota</taxon>
        <taxon>Fungi</taxon>
        <taxon>Dikarya</taxon>
        <taxon>Basidiomycota</taxon>
        <taxon>Agaricomycotina</taxon>
        <taxon>Agaricomycetes</taxon>
        <taxon>Russulales</taxon>
        <taxon>Russulaceae</taxon>
        <taxon>Russula</taxon>
    </lineage>
</organism>
<proteinExistence type="predicted"/>
<gene>
    <name evidence="1" type="ORF">F5148DRAFT_1280124</name>
</gene>
<reference evidence="1" key="1">
    <citation type="submission" date="2021-03" db="EMBL/GenBank/DDBJ databases">
        <title>Evolutionary priming and transition to the ectomycorrhizal habit in an iconic lineage of mushroom-forming fungi: is preadaptation a requirement?</title>
        <authorList>
            <consortium name="DOE Joint Genome Institute"/>
            <person name="Looney B.P."/>
            <person name="Miyauchi S."/>
            <person name="Morin E."/>
            <person name="Drula E."/>
            <person name="Courty P.E."/>
            <person name="Chicoki N."/>
            <person name="Fauchery L."/>
            <person name="Kohler A."/>
            <person name="Kuo A."/>
            <person name="LaButti K."/>
            <person name="Pangilinan J."/>
            <person name="Lipzen A."/>
            <person name="Riley R."/>
            <person name="Andreopoulos W."/>
            <person name="He G."/>
            <person name="Johnson J."/>
            <person name="Barry K.W."/>
            <person name="Grigoriev I.V."/>
            <person name="Nagy L."/>
            <person name="Hibbett D."/>
            <person name="Henrissat B."/>
            <person name="Matheny P.B."/>
            <person name="Labbe J."/>
            <person name="Martin A.F."/>
        </authorList>
    </citation>
    <scope>NUCLEOTIDE SEQUENCE</scope>
    <source>
        <strain evidence="1">BPL698</strain>
    </source>
</reference>
<dbReference type="Proteomes" id="UP001207468">
    <property type="component" value="Unassembled WGS sequence"/>
</dbReference>
<dbReference type="EMBL" id="JAGFNK010000013">
    <property type="protein sequence ID" value="KAI9512081.1"/>
    <property type="molecule type" value="Genomic_DNA"/>
</dbReference>